<dbReference type="GO" id="GO:0046872">
    <property type="term" value="F:metal ion binding"/>
    <property type="evidence" value="ECO:0007669"/>
    <property type="project" value="UniProtKB-KW"/>
</dbReference>
<evidence type="ECO:0000313" key="6">
    <source>
        <dbReference type="EMBL" id="TCJ84993.1"/>
    </source>
</evidence>
<evidence type="ECO:0000256" key="2">
    <source>
        <dbReference type="ARBA" id="ARBA00022723"/>
    </source>
</evidence>
<dbReference type="AlphaFoldDB" id="A0A4R1EUQ2"/>
<dbReference type="Pfam" id="PF04828">
    <property type="entry name" value="GFA"/>
    <property type="match status" value="1"/>
</dbReference>
<evidence type="ECO:0000256" key="4">
    <source>
        <dbReference type="ARBA" id="ARBA00023239"/>
    </source>
</evidence>
<protein>
    <recommendedName>
        <fullName evidence="5">CENP-V/GFA domain-containing protein</fullName>
    </recommendedName>
</protein>
<evidence type="ECO:0000259" key="5">
    <source>
        <dbReference type="PROSITE" id="PS51891"/>
    </source>
</evidence>
<keyword evidence="4" id="KW-0456">Lyase</keyword>
<feature type="domain" description="CENP-V/GFA" evidence="5">
    <location>
        <begin position="15"/>
        <end position="122"/>
    </location>
</feature>
<accession>A0A4R1EUQ2</accession>
<sequence>MTDILSINNKEDSHLTGSCHCGGVKYRIDGPARDVVNCFCSECRKTSGHHVAATRINKDHLTIESENTLKWYECSPGTFKGFCENCGGNVFWDNNKDNQISIGAGTLDAPTHLKTVGNIHTEDASDYCVIPALENDK</sequence>
<dbReference type="InterPro" id="IPR006913">
    <property type="entry name" value="CENP-V/GFA"/>
</dbReference>
<gene>
    <name evidence="6" type="ORF">EV695_2958</name>
</gene>
<organism evidence="6 7">
    <name type="scientific">Cocleimonas flava</name>
    <dbReference type="NCBI Taxonomy" id="634765"/>
    <lineage>
        <taxon>Bacteria</taxon>
        <taxon>Pseudomonadati</taxon>
        <taxon>Pseudomonadota</taxon>
        <taxon>Gammaproteobacteria</taxon>
        <taxon>Thiotrichales</taxon>
        <taxon>Thiotrichaceae</taxon>
        <taxon>Cocleimonas</taxon>
    </lineage>
</organism>
<keyword evidence="2" id="KW-0479">Metal-binding</keyword>
<comment type="caution">
    <text evidence="6">The sequence shown here is derived from an EMBL/GenBank/DDBJ whole genome shotgun (WGS) entry which is preliminary data.</text>
</comment>
<keyword evidence="3" id="KW-0862">Zinc</keyword>
<dbReference type="Gene3D" id="3.90.1590.10">
    <property type="entry name" value="glutathione-dependent formaldehyde- activating enzyme (gfa)"/>
    <property type="match status" value="1"/>
</dbReference>
<keyword evidence="7" id="KW-1185">Reference proteome</keyword>
<evidence type="ECO:0000313" key="7">
    <source>
        <dbReference type="Proteomes" id="UP000294887"/>
    </source>
</evidence>
<dbReference type="PANTHER" id="PTHR33337">
    <property type="entry name" value="GFA DOMAIN-CONTAINING PROTEIN"/>
    <property type="match status" value="1"/>
</dbReference>
<dbReference type="InterPro" id="IPR011057">
    <property type="entry name" value="Mss4-like_sf"/>
</dbReference>
<dbReference type="PROSITE" id="PS51891">
    <property type="entry name" value="CENP_V_GFA"/>
    <property type="match status" value="1"/>
</dbReference>
<name>A0A4R1EUQ2_9GAMM</name>
<dbReference type="GO" id="GO:0016846">
    <property type="term" value="F:carbon-sulfur lyase activity"/>
    <property type="evidence" value="ECO:0007669"/>
    <property type="project" value="InterPro"/>
</dbReference>
<dbReference type="RefSeq" id="WP_165874719.1">
    <property type="nucleotide sequence ID" value="NZ_BAAAFU010000001.1"/>
</dbReference>
<proteinExistence type="inferred from homology"/>
<evidence type="ECO:0000256" key="3">
    <source>
        <dbReference type="ARBA" id="ARBA00022833"/>
    </source>
</evidence>
<dbReference type="PANTHER" id="PTHR33337:SF40">
    <property type="entry name" value="CENP-V_GFA DOMAIN-CONTAINING PROTEIN-RELATED"/>
    <property type="match status" value="1"/>
</dbReference>
<dbReference type="Proteomes" id="UP000294887">
    <property type="component" value="Unassembled WGS sequence"/>
</dbReference>
<reference evidence="6 7" key="1">
    <citation type="submission" date="2019-03" db="EMBL/GenBank/DDBJ databases">
        <title>Genomic Encyclopedia of Type Strains, Phase IV (KMG-IV): sequencing the most valuable type-strain genomes for metagenomic binning, comparative biology and taxonomic classification.</title>
        <authorList>
            <person name="Goeker M."/>
        </authorList>
    </citation>
    <scope>NUCLEOTIDE SEQUENCE [LARGE SCALE GENOMIC DNA]</scope>
    <source>
        <strain evidence="6 7">DSM 24830</strain>
    </source>
</reference>
<comment type="similarity">
    <text evidence="1">Belongs to the Gfa family.</text>
</comment>
<dbReference type="SUPFAM" id="SSF51316">
    <property type="entry name" value="Mss4-like"/>
    <property type="match status" value="1"/>
</dbReference>
<evidence type="ECO:0000256" key="1">
    <source>
        <dbReference type="ARBA" id="ARBA00005495"/>
    </source>
</evidence>
<dbReference type="EMBL" id="SMFQ01000004">
    <property type="protein sequence ID" value="TCJ84993.1"/>
    <property type="molecule type" value="Genomic_DNA"/>
</dbReference>